<dbReference type="RefSeq" id="XP_062757174.1">
    <property type="nucleotide sequence ID" value="XM_062897989.1"/>
</dbReference>
<evidence type="ECO:0000256" key="1">
    <source>
        <dbReference type="ARBA" id="ARBA00022723"/>
    </source>
</evidence>
<feature type="domain" description="C2H2-type" evidence="8">
    <location>
        <begin position="48"/>
        <end position="76"/>
    </location>
</feature>
<evidence type="ECO:0000256" key="7">
    <source>
        <dbReference type="SAM" id="MobiDB-lite"/>
    </source>
</evidence>
<evidence type="ECO:0000256" key="2">
    <source>
        <dbReference type="ARBA" id="ARBA00022833"/>
    </source>
</evidence>
<evidence type="ECO:0000259" key="8">
    <source>
        <dbReference type="PROSITE" id="PS50157"/>
    </source>
</evidence>
<keyword evidence="2" id="KW-0862">Zinc</keyword>
<dbReference type="EMBL" id="JAWRVG010000011">
    <property type="protein sequence ID" value="KAK4077339.1"/>
    <property type="molecule type" value="Genomic_DNA"/>
</dbReference>
<comment type="caution">
    <text evidence="9">The sequence shown here is derived from an EMBL/GenBank/DDBJ whole genome shotgun (WGS) entry which is preliminary data.</text>
</comment>
<keyword evidence="10" id="KW-1185">Reference proteome</keyword>
<dbReference type="AlphaFoldDB" id="A0AAE1M1U3"/>
<dbReference type="InterPro" id="IPR007219">
    <property type="entry name" value="XnlR_reg_dom"/>
</dbReference>
<feature type="compositionally biased region" description="Polar residues" evidence="7">
    <location>
        <begin position="141"/>
        <end position="171"/>
    </location>
</feature>
<dbReference type="PROSITE" id="PS00028">
    <property type="entry name" value="ZINC_FINGER_C2H2_1"/>
    <property type="match status" value="2"/>
</dbReference>
<keyword evidence="1" id="KW-0479">Metal-binding</keyword>
<reference evidence="9" key="1">
    <citation type="submission" date="2023-11" db="EMBL/GenBank/DDBJ databases">
        <title>The genome sequences of three competitors of mushroom-forming fungi.</title>
        <authorList>
            <person name="Beijen E."/>
            <person name="Ohm R.A."/>
        </authorList>
    </citation>
    <scope>NUCLEOTIDE SEQUENCE</scope>
    <source>
        <strain evidence="9">CBS 100526</strain>
    </source>
</reference>
<dbReference type="CDD" id="cd12148">
    <property type="entry name" value="fungal_TF_MHR"/>
    <property type="match status" value="1"/>
</dbReference>
<protein>
    <submittedName>
        <fullName evidence="9">Transcriptional regulator family: Fungal Specific TF</fullName>
    </submittedName>
</protein>
<dbReference type="Gene3D" id="3.30.160.60">
    <property type="entry name" value="Classic Zinc Finger"/>
    <property type="match status" value="1"/>
</dbReference>
<keyword evidence="4" id="KW-0804">Transcription</keyword>
<keyword evidence="5" id="KW-0539">Nucleus</keyword>
<dbReference type="PROSITE" id="PS50157">
    <property type="entry name" value="ZINC_FINGER_C2H2_2"/>
    <property type="match status" value="2"/>
</dbReference>
<name>A0AAE1M1U3_9HYPO</name>
<keyword evidence="6" id="KW-0863">Zinc-finger</keyword>
<feature type="domain" description="C2H2-type" evidence="8">
    <location>
        <begin position="12"/>
        <end position="39"/>
    </location>
</feature>
<evidence type="ECO:0000256" key="6">
    <source>
        <dbReference type="PROSITE-ProRule" id="PRU00042"/>
    </source>
</evidence>
<accession>A0AAE1M1U3</accession>
<dbReference type="GO" id="GO:0003677">
    <property type="term" value="F:DNA binding"/>
    <property type="evidence" value="ECO:0007669"/>
    <property type="project" value="InterPro"/>
</dbReference>
<proteinExistence type="predicted"/>
<feature type="region of interest" description="Disordered" evidence="7">
    <location>
        <begin position="117"/>
        <end position="194"/>
    </location>
</feature>
<dbReference type="Proteomes" id="UP001273209">
    <property type="component" value="Unassembled WGS sequence"/>
</dbReference>
<evidence type="ECO:0000256" key="5">
    <source>
        <dbReference type="ARBA" id="ARBA00023242"/>
    </source>
</evidence>
<dbReference type="GO" id="GO:0006351">
    <property type="term" value="P:DNA-templated transcription"/>
    <property type="evidence" value="ECO:0007669"/>
    <property type="project" value="InterPro"/>
</dbReference>
<dbReference type="PANTHER" id="PTHR47660:SF2">
    <property type="entry name" value="TRANSCRIPTION FACTOR WITH C2H2 AND ZN(2)-CYS(6) DNA BINDING DOMAIN (EUROFUNG)"/>
    <property type="match status" value="1"/>
</dbReference>
<dbReference type="InterPro" id="IPR013087">
    <property type="entry name" value="Znf_C2H2_type"/>
</dbReference>
<evidence type="ECO:0000313" key="10">
    <source>
        <dbReference type="Proteomes" id="UP001273209"/>
    </source>
</evidence>
<organism evidence="9 10">
    <name type="scientific">Trichoderma aggressivum f. europaeum</name>
    <dbReference type="NCBI Taxonomy" id="173218"/>
    <lineage>
        <taxon>Eukaryota</taxon>
        <taxon>Fungi</taxon>
        <taxon>Dikarya</taxon>
        <taxon>Ascomycota</taxon>
        <taxon>Pezizomycotina</taxon>
        <taxon>Sordariomycetes</taxon>
        <taxon>Hypocreomycetidae</taxon>
        <taxon>Hypocreales</taxon>
        <taxon>Hypocreaceae</taxon>
        <taxon>Trichoderma</taxon>
    </lineage>
</organism>
<keyword evidence="3" id="KW-0805">Transcription regulation</keyword>
<evidence type="ECO:0000256" key="4">
    <source>
        <dbReference type="ARBA" id="ARBA00023163"/>
    </source>
</evidence>
<gene>
    <name evidence="9" type="ORF">Triagg1_3671</name>
</gene>
<evidence type="ECO:0000256" key="3">
    <source>
        <dbReference type="ARBA" id="ARBA00023015"/>
    </source>
</evidence>
<sequence>MAPGKQDNAVIHQCDECTVAYTSRRHLERHRKIHAKLREREKARRRNHRCVHCRRKYATDERLQIHINDYHFKETDERFACARCLLYKMPCKGAPCKWCKIDGKAAECVIAVPLPAVPVPPPATSPQQQEQAEEKGPQDDTPIQQGALGSTSGHVSAGWSTPRPNSPTDSILSLPPRPRPNSPTDSILALLSHPLPPMDIDTSADSLSSRSAAPGEVNVRAGSLSWLDFEVAYLSPQTPLIQRLINDDSHSRSQGDSGDGIPLDASLVAALDSLGLLFKEPCIPQILELSELGLVPGIELLRQLVDNYFLKWQKIQPVFHVPTWEFAKCPMVVLGAMACIGAVFDEDDEVVYQAHHISARCVSELNIMATRRTGNSRDIMHLAAICLHQAYLLGSGDENIHSQVNGVRSFLIDSLKSLKLLGSGMSGRDGPAQVHVAPTRSEQAEWTAWVARELEIRTTWAVFEFDCSFSLLTNSPCAIDLRDLPLRFPCSDELYNAPDAESWADLRFQSPFRDEGPQVSTVVAATAAKKVLSDHISPWSKRLCTQVLERILRGYVRQTQRDSTIAAARHHGLDLGSATTERAESLLWSISFLGKSVHDAAISKPLSTMDLFNFRQVALQSAENCVFDNSLTLIHSSTMLIRHHTHLTVYSDVMDLITYIARAAASRQSPNCRTSLRWAQQKLIEQFAQRPHKSRQYVWHAGQMIRIAKIYAMFVPCDNLRIFTAYLTILAFAKYGPRSLRDVEGVEPFHVDRWPQDEKDVENWLQSGGPAQMGSCTGIQVGCRTEKLIQESFHMLHRLEHWGISERLFNVLLHFNNLDVLD</sequence>
<dbReference type="PANTHER" id="PTHR47660">
    <property type="entry name" value="TRANSCRIPTION FACTOR WITH C2H2 AND ZN(2)-CYS(6) DNA BINDING DOMAIN (EUROFUNG)-RELATED-RELATED"/>
    <property type="match status" value="1"/>
</dbReference>
<dbReference type="SMART" id="SM00355">
    <property type="entry name" value="ZnF_C2H2"/>
    <property type="match status" value="2"/>
</dbReference>
<dbReference type="Pfam" id="PF04082">
    <property type="entry name" value="Fungal_trans"/>
    <property type="match status" value="1"/>
</dbReference>
<evidence type="ECO:0000313" key="9">
    <source>
        <dbReference type="EMBL" id="KAK4077339.1"/>
    </source>
</evidence>
<dbReference type="GeneID" id="87917894"/>
<dbReference type="GO" id="GO:0008270">
    <property type="term" value="F:zinc ion binding"/>
    <property type="evidence" value="ECO:0007669"/>
    <property type="project" value="UniProtKB-KW"/>
</dbReference>